<protein>
    <submittedName>
        <fullName evidence="1">Uncharacterized protein</fullName>
    </submittedName>
</protein>
<dbReference type="PANTHER" id="PTHR12196:SF2">
    <property type="entry name" value="DIPHTHINE--AMMONIA LIGASE"/>
    <property type="match status" value="1"/>
</dbReference>
<gene>
    <name evidence="1" type="ORF">PHLCEN_2v1601</name>
</gene>
<dbReference type="OrthoDB" id="686384at2759"/>
<dbReference type="SUPFAM" id="SSF52402">
    <property type="entry name" value="Adenine nucleotide alpha hydrolases-like"/>
    <property type="match status" value="1"/>
</dbReference>
<accession>A0A2R6RZL1</accession>
<dbReference type="GO" id="GO:0017178">
    <property type="term" value="F:diphthine-ammonia ligase activity"/>
    <property type="evidence" value="ECO:0007669"/>
    <property type="project" value="TreeGrafter"/>
</dbReference>
<proteinExistence type="predicted"/>
<dbReference type="GO" id="GO:0017183">
    <property type="term" value="P:protein histidyl modification to diphthamide"/>
    <property type="evidence" value="ECO:0007669"/>
    <property type="project" value="TreeGrafter"/>
</dbReference>
<sequence length="90" mass="9702">MYQTVGQDAIEFVAQALDVPLYRKVISGSAVDLSSEYGARDATKNGGLEGDETEDLYSLLSTVKSAHPDIEGVSVGAILSNYQRVRVEHV</sequence>
<keyword evidence="2" id="KW-1185">Reference proteome</keyword>
<dbReference type="EMBL" id="MLYV02000126">
    <property type="protein sequence ID" value="PSS35446.1"/>
    <property type="molecule type" value="Genomic_DNA"/>
</dbReference>
<dbReference type="AlphaFoldDB" id="A0A2R6RZL1"/>
<dbReference type="STRING" id="98765.A0A2R6RZL1"/>
<organism evidence="1 2">
    <name type="scientific">Hermanssonia centrifuga</name>
    <dbReference type="NCBI Taxonomy" id="98765"/>
    <lineage>
        <taxon>Eukaryota</taxon>
        <taxon>Fungi</taxon>
        <taxon>Dikarya</taxon>
        <taxon>Basidiomycota</taxon>
        <taxon>Agaricomycotina</taxon>
        <taxon>Agaricomycetes</taxon>
        <taxon>Polyporales</taxon>
        <taxon>Meruliaceae</taxon>
        <taxon>Hermanssonia</taxon>
    </lineage>
</organism>
<dbReference type="Proteomes" id="UP000186601">
    <property type="component" value="Unassembled WGS sequence"/>
</dbReference>
<reference evidence="1 2" key="1">
    <citation type="submission" date="2018-02" db="EMBL/GenBank/DDBJ databases">
        <title>Genome sequence of the basidiomycete white-rot fungus Phlebia centrifuga.</title>
        <authorList>
            <person name="Granchi Z."/>
            <person name="Peng M."/>
            <person name="de Vries R.P."/>
            <person name="Hilden K."/>
            <person name="Makela M.R."/>
            <person name="Grigoriev I."/>
            <person name="Riley R."/>
        </authorList>
    </citation>
    <scope>NUCLEOTIDE SEQUENCE [LARGE SCALE GENOMIC DNA]</scope>
    <source>
        <strain evidence="1 2">FBCC195</strain>
    </source>
</reference>
<dbReference type="InterPro" id="IPR014729">
    <property type="entry name" value="Rossmann-like_a/b/a_fold"/>
</dbReference>
<dbReference type="PANTHER" id="PTHR12196">
    <property type="entry name" value="DOMAIN OF UNKNOWN FUNCTION 71 DUF71 -CONTAINING PROTEIN"/>
    <property type="match status" value="1"/>
</dbReference>
<evidence type="ECO:0000313" key="1">
    <source>
        <dbReference type="EMBL" id="PSS35446.1"/>
    </source>
</evidence>
<dbReference type="Gene3D" id="3.40.50.620">
    <property type="entry name" value="HUPs"/>
    <property type="match status" value="1"/>
</dbReference>
<dbReference type="InterPro" id="IPR030662">
    <property type="entry name" value="DPH6/MJ0570"/>
</dbReference>
<evidence type="ECO:0000313" key="2">
    <source>
        <dbReference type="Proteomes" id="UP000186601"/>
    </source>
</evidence>
<name>A0A2R6RZL1_9APHY</name>
<comment type="caution">
    <text evidence="1">The sequence shown here is derived from an EMBL/GenBank/DDBJ whole genome shotgun (WGS) entry which is preliminary data.</text>
</comment>